<dbReference type="InterPro" id="IPR001128">
    <property type="entry name" value="Cyt_P450"/>
</dbReference>
<comment type="caution">
    <text evidence="7">The sequence shown here is derived from an EMBL/GenBank/DDBJ whole genome shotgun (WGS) entry which is preliminary data.</text>
</comment>
<evidence type="ECO:0000313" key="8">
    <source>
        <dbReference type="Proteomes" id="UP001172101"/>
    </source>
</evidence>
<comment type="similarity">
    <text evidence="2">Belongs to the cytochrome P450 family.</text>
</comment>
<dbReference type="GO" id="GO:0005506">
    <property type="term" value="F:iron ion binding"/>
    <property type="evidence" value="ECO:0007669"/>
    <property type="project" value="InterPro"/>
</dbReference>
<dbReference type="PRINTS" id="PR00385">
    <property type="entry name" value="P450"/>
</dbReference>
<keyword evidence="8" id="KW-1185">Reference proteome</keyword>
<keyword evidence="4" id="KW-0479">Metal-binding</keyword>
<sequence>MLESVSATYALVLSLLGVLLVFLWRGLYPNPYPGIPYNKESAGRMGGDTPAMVVLIKDMNEFCEAMFTVSTRKLGTPIAQVLFPSLLRKPLVMLEDPREIEDIILRRNKEFDKASTSIDHFRPMFPNGSITHYTTPQLKAQKRLWADIMSVTFLRKTTAPKIHKAALELVDLWRLRAGTVSKDRPFSVVGDFENLALDAMWVSLMGEEPGMTRNETRKMRNQLAGVTYKEEARPAADIFRDEVNYISSAIHTGSQFPLPWVRMYLETFTARYRQHRRTVETEICKVMKKAVERFQHLGAAGLEAGDMDTCALDLVLRRQLLDAKKAGRAPTDPTKDQAIVDELLVMISGGYDSTATALSWFVKLMEAFPAVQTELRGVLKAAFPGPEPPSVAEILESDIPYLDGACEDVVRLAGTTKGSLRQAVVDTEILGCPIPKGTEILFNYHINRTPAPADEATRSATSRDAAIKRGDGFQGAAGRDLDRLDPRRWLVRDDKTRKEVFNSNALPSLAFGGGFRGCFGRKLAVMEFRIIVVLLILNFEFLELPTELENMTCVEKIFRIPNMAYAKIRAL</sequence>
<comment type="cofactor">
    <cofactor evidence="1">
        <name>heme</name>
        <dbReference type="ChEBI" id="CHEBI:30413"/>
    </cofactor>
</comment>
<reference evidence="7" key="1">
    <citation type="submission" date="2023-06" db="EMBL/GenBank/DDBJ databases">
        <title>Genome-scale phylogeny and comparative genomics of the fungal order Sordariales.</title>
        <authorList>
            <consortium name="Lawrence Berkeley National Laboratory"/>
            <person name="Hensen N."/>
            <person name="Bonometti L."/>
            <person name="Westerberg I."/>
            <person name="Brannstrom I.O."/>
            <person name="Guillou S."/>
            <person name="Cros-Aarteil S."/>
            <person name="Calhoun S."/>
            <person name="Haridas S."/>
            <person name="Kuo A."/>
            <person name="Mondo S."/>
            <person name="Pangilinan J."/>
            <person name="Riley R."/>
            <person name="LaButti K."/>
            <person name="Andreopoulos B."/>
            <person name="Lipzen A."/>
            <person name="Chen C."/>
            <person name="Yanf M."/>
            <person name="Daum C."/>
            <person name="Ng V."/>
            <person name="Clum A."/>
            <person name="Steindorff A."/>
            <person name="Ohm R."/>
            <person name="Martin F."/>
            <person name="Silar P."/>
            <person name="Natvig D."/>
            <person name="Lalanne C."/>
            <person name="Gautier V."/>
            <person name="Ament-velasquez S.L."/>
            <person name="Kruys A."/>
            <person name="Hutchinson M.I."/>
            <person name="Powell A.J."/>
            <person name="Barry K."/>
            <person name="Miller A.N."/>
            <person name="Grigoriev I.V."/>
            <person name="Debuchy R."/>
            <person name="Gladieux P."/>
            <person name="Thoren M.H."/>
            <person name="Johannesson H."/>
        </authorList>
    </citation>
    <scope>NUCLEOTIDE SEQUENCE</scope>
    <source>
        <strain evidence="7">SMH2392-1A</strain>
    </source>
</reference>
<dbReference type="Pfam" id="PF00067">
    <property type="entry name" value="p450"/>
    <property type="match status" value="2"/>
</dbReference>
<keyword evidence="6" id="KW-0472">Membrane</keyword>
<organism evidence="7 8">
    <name type="scientific">Lasiosphaeria miniovina</name>
    <dbReference type="NCBI Taxonomy" id="1954250"/>
    <lineage>
        <taxon>Eukaryota</taxon>
        <taxon>Fungi</taxon>
        <taxon>Dikarya</taxon>
        <taxon>Ascomycota</taxon>
        <taxon>Pezizomycotina</taxon>
        <taxon>Sordariomycetes</taxon>
        <taxon>Sordariomycetidae</taxon>
        <taxon>Sordariales</taxon>
        <taxon>Lasiosphaeriaceae</taxon>
        <taxon>Lasiosphaeria</taxon>
    </lineage>
</organism>
<keyword evidence="6" id="KW-1133">Transmembrane helix</keyword>
<dbReference type="GO" id="GO:0004497">
    <property type="term" value="F:monooxygenase activity"/>
    <property type="evidence" value="ECO:0007669"/>
    <property type="project" value="InterPro"/>
</dbReference>
<protein>
    <submittedName>
        <fullName evidence="7">Cytochrome P450</fullName>
    </submittedName>
</protein>
<dbReference type="SUPFAM" id="SSF48264">
    <property type="entry name" value="Cytochrome P450"/>
    <property type="match status" value="1"/>
</dbReference>
<evidence type="ECO:0000256" key="4">
    <source>
        <dbReference type="ARBA" id="ARBA00022723"/>
    </source>
</evidence>
<evidence type="ECO:0000256" key="1">
    <source>
        <dbReference type="ARBA" id="ARBA00001971"/>
    </source>
</evidence>
<accession>A0AA40DUY0</accession>
<evidence type="ECO:0000256" key="2">
    <source>
        <dbReference type="ARBA" id="ARBA00010617"/>
    </source>
</evidence>
<dbReference type="AlphaFoldDB" id="A0AA40DUY0"/>
<dbReference type="GO" id="GO:0020037">
    <property type="term" value="F:heme binding"/>
    <property type="evidence" value="ECO:0007669"/>
    <property type="project" value="InterPro"/>
</dbReference>
<proteinExistence type="inferred from homology"/>
<keyword evidence="5" id="KW-0408">Iron</keyword>
<dbReference type="InterPro" id="IPR050121">
    <property type="entry name" value="Cytochrome_P450_monoxygenase"/>
</dbReference>
<evidence type="ECO:0000256" key="3">
    <source>
        <dbReference type="ARBA" id="ARBA00022617"/>
    </source>
</evidence>
<dbReference type="InterPro" id="IPR036396">
    <property type="entry name" value="Cyt_P450_sf"/>
</dbReference>
<keyword evidence="3" id="KW-0349">Heme</keyword>
<dbReference type="EMBL" id="JAUIRO010000005">
    <property type="protein sequence ID" value="KAK0714111.1"/>
    <property type="molecule type" value="Genomic_DNA"/>
</dbReference>
<evidence type="ECO:0000256" key="5">
    <source>
        <dbReference type="ARBA" id="ARBA00023004"/>
    </source>
</evidence>
<dbReference type="PANTHER" id="PTHR24305:SF232">
    <property type="entry name" value="P450, PUTATIVE (EUROFUNG)-RELATED"/>
    <property type="match status" value="1"/>
</dbReference>
<dbReference type="GeneID" id="85317992"/>
<evidence type="ECO:0000256" key="6">
    <source>
        <dbReference type="SAM" id="Phobius"/>
    </source>
</evidence>
<gene>
    <name evidence="7" type="ORF">B0T26DRAFT_385043</name>
</gene>
<feature type="transmembrane region" description="Helical" evidence="6">
    <location>
        <begin position="6"/>
        <end position="24"/>
    </location>
</feature>
<name>A0AA40DUY0_9PEZI</name>
<evidence type="ECO:0000313" key="7">
    <source>
        <dbReference type="EMBL" id="KAK0714111.1"/>
    </source>
</evidence>
<dbReference type="RefSeq" id="XP_060295433.1">
    <property type="nucleotide sequence ID" value="XM_060434722.1"/>
</dbReference>
<dbReference type="PANTHER" id="PTHR24305">
    <property type="entry name" value="CYTOCHROME P450"/>
    <property type="match status" value="1"/>
</dbReference>
<dbReference type="Proteomes" id="UP001172101">
    <property type="component" value="Unassembled WGS sequence"/>
</dbReference>
<dbReference type="GO" id="GO:0016705">
    <property type="term" value="F:oxidoreductase activity, acting on paired donors, with incorporation or reduction of molecular oxygen"/>
    <property type="evidence" value="ECO:0007669"/>
    <property type="project" value="InterPro"/>
</dbReference>
<dbReference type="Gene3D" id="1.10.630.10">
    <property type="entry name" value="Cytochrome P450"/>
    <property type="match status" value="1"/>
</dbReference>
<keyword evidence="6" id="KW-0812">Transmembrane</keyword>